<comment type="caution">
    <text evidence="3">The sequence shown here is derived from an EMBL/GenBank/DDBJ whole genome shotgun (WGS) entry which is preliminary data.</text>
</comment>
<gene>
    <name evidence="3" type="ORF">MIND_01035200</name>
</gene>
<dbReference type="InterPro" id="IPR008972">
    <property type="entry name" value="Cupredoxin"/>
</dbReference>
<organism evidence="3 4">
    <name type="scientific">Mycena indigotica</name>
    <dbReference type="NCBI Taxonomy" id="2126181"/>
    <lineage>
        <taxon>Eukaryota</taxon>
        <taxon>Fungi</taxon>
        <taxon>Dikarya</taxon>
        <taxon>Basidiomycota</taxon>
        <taxon>Agaricomycotina</taxon>
        <taxon>Agaricomycetes</taxon>
        <taxon>Agaricomycetidae</taxon>
        <taxon>Agaricales</taxon>
        <taxon>Marasmiineae</taxon>
        <taxon>Mycenaceae</taxon>
        <taxon>Mycena</taxon>
    </lineage>
</organism>
<feature type="signal peptide" evidence="2">
    <location>
        <begin position="1"/>
        <end position="20"/>
    </location>
</feature>
<proteinExistence type="predicted"/>
<feature type="region of interest" description="Disordered" evidence="1">
    <location>
        <begin position="401"/>
        <end position="422"/>
    </location>
</feature>
<reference evidence="3" key="1">
    <citation type="submission" date="2020-05" db="EMBL/GenBank/DDBJ databases">
        <title>Mycena genomes resolve the evolution of fungal bioluminescence.</title>
        <authorList>
            <person name="Tsai I.J."/>
        </authorList>
    </citation>
    <scope>NUCLEOTIDE SEQUENCE</scope>
    <source>
        <strain evidence="3">171206Taipei</strain>
    </source>
</reference>
<dbReference type="OrthoDB" id="2331100at2759"/>
<dbReference type="InterPro" id="IPR052953">
    <property type="entry name" value="Ser-rich/MCO-related"/>
</dbReference>
<sequence length="470" mass="48916">MVLIAPILGAAVFLTGFAAALPTNPYEDSSSNYGGNSYDKGNNYGGGSYDKGNNYGGNYEPYEPKYDTKVIQSTSTEPKMMKETTTPMMMKETTTTPMMMKETTTTPMMMKETTTPMMEKPKTTMMEEKSTKIIQSTSVPPPKETPSYGSGKSYWGGSGYDDCVNQCIAKYGSPEKGGSYQATQTSGNSGSKGTGATHTVIVAPTKGVFRMVPFAVNASTGDTIEFHWGASNHTVTKSSALTPCNKSSDAPIFASGEQNQGFVFTQVVNDTNPTFYYCATAGHCPKGMFGVINPQMAVPGAPTSLGGMMQTMAKDDSDLSAYAAYSSNVTTNNAAASTWGTNFEMNSIPDWARSLFAENVLYTRAVLAMNSEVLKTDNSVDLASVAATPLMLPMDIKEALDNSNSAPSPAAPGGAAGGAPGASGAQAAAAAPAAQSPAASSPAPSNGASSIVSSKFAVALFVAVATFFAL</sequence>
<feature type="chain" id="PRO_5034214931" evidence="2">
    <location>
        <begin position="21"/>
        <end position="470"/>
    </location>
</feature>
<accession>A0A8H6SA78</accession>
<evidence type="ECO:0000313" key="3">
    <source>
        <dbReference type="EMBL" id="KAF7294971.1"/>
    </source>
</evidence>
<dbReference type="PANTHER" id="PTHR34883">
    <property type="entry name" value="SERINE-RICH PROTEIN, PUTATIVE-RELATED-RELATED"/>
    <property type="match status" value="1"/>
</dbReference>
<keyword evidence="2" id="KW-0732">Signal</keyword>
<dbReference type="AlphaFoldDB" id="A0A8H6SA78"/>
<dbReference type="GeneID" id="59349456"/>
<name>A0A8H6SA78_9AGAR</name>
<dbReference type="EMBL" id="JACAZF010000009">
    <property type="protein sequence ID" value="KAF7294971.1"/>
    <property type="molecule type" value="Genomic_DNA"/>
</dbReference>
<dbReference type="RefSeq" id="XP_037216334.1">
    <property type="nucleotide sequence ID" value="XM_037366940.1"/>
</dbReference>
<dbReference type="Proteomes" id="UP000636479">
    <property type="component" value="Unassembled WGS sequence"/>
</dbReference>
<dbReference type="SUPFAM" id="SSF49503">
    <property type="entry name" value="Cupredoxins"/>
    <property type="match status" value="1"/>
</dbReference>
<evidence type="ECO:0000256" key="2">
    <source>
        <dbReference type="SAM" id="SignalP"/>
    </source>
</evidence>
<dbReference type="Gene3D" id="2.60.40.420">
    <property type="entry name" value="Cupredoxins - blue copper proteins"/>
    <property type="match status" value="1"/>
</dbReference>
<evidence type="ECO:0000313" key="4">
    <source>
        <dbReference type="Proteomes" id="UP000636479"/>
    </source>
</evidence>
<evidence type="ECO:0000256" key="1">
    <source>
        <dbReference type="SAM" id="MobiDB-lite"/>
    </source>
</evidence>
<feature type="compositionally biased region" description="Low complexity" evidence="1">
    <location>
        <begin position="403"/>
        <end position="413"/>
    </location>
</feature>
<feature type="region of interest" description="Disordered" evidence="1">
    <location>
        <begin position="174"/>
        <end position="195"/>
    </location>
</feature>
<protein>
    <submittedName>
        <fullName evidence="3">Phytocyanin domain-containing protein</fullName>
    </submittedName>
</protein>
<feature type="compositionally biased region" description="Polar residues" evidence="1">
    <location>
        <begin position="180"/>
        <end position="195"/>
    </location>
</feature>
<dbReference type="PANTHER" id="PTHR34883:SF15">
    <property type="entry name" value="EXTRACELLULAR SERINE-RICH PROTEIN"/>
    <property type="match status" value="1"/>
</dbReference>
<keyword evidence="4" id="KW-1185">Reference proteome</keyword>